<name>A0A2P4WZV9_9STRA</name>
<protein>
    <submittedName>
        <fullName evidence="1">Uncharacterized protein</fullName>
    </submittedName>
</protein>
<keyword evidence="2" id="KW-1185">Reference proteome</keyword>
<reference evidence="1 2" key="1">
    <citation type="journal article" date="2017" name="Genome Biol. Evol.">
        <title>Phytophthora megakarya and P. palmivora, closely related causal agents of cacao black pod rot, underwent increases in genome sizes and gene numbers by different mechanisms.</title>
        <authorList>
            <person name="Ali S.S."/>
            <person name="Shao J."/>
            <person name="Lary D.J."/>
            <person name="Kronmiller B."/>
            <person name="Shen D."/>
            <person name="Strem M.D."/>
            <person name="Amoako-Attah I."/>
            <person name="Akrofi A.Y."/>
            <person name="Begoude B.A."/>
            <person name="Ten Hoopen G.M."/>
            <person name="Coulibaly K."/>
            <person name="Kebe B.I."/>
            <person name="Melnick R.L."/>
            <person name="Guiltinan M.J."/>
            <person name="Tyler B.M."/>
            <person name="Meinhardt L.W."/>
            <person name="Bailey B.A."/>
        </authorList>
    </citation>
    <scope>NUCLEOTIDE SEQUENCE [LARGE SCALE GENOMIC DNA]</scope>
    <source>
        <strain evidence="2">sbr112.9</strain>
    </source>
</reference>
<dbReference type="EMBL" id="NCKW01020143">
    <property type="protein sequence ID" value="POM58836.1"/>
    <property type="molecule type" value="Genomic_DNA"/>
</dbReference>
<dbReference type="Proteomes" id="UP000237271">
    <property type="component" value="Unassembled WGS sequence"/>
</dbReference>
<sequence length="88" mass="10285">MPSQAHLLSAMWNYRAKSDPDGFIKRWRAHLVGRGDFQKFGNDYVLIVLPRYVRLYQGDIDTAYHNARLKIKQYVRGIPGYLYPIGKV</sequence>
<organism evidence="1 2">
    <name type="scientific">Phytophthora palmivora</name>
    <dbReference type="NCBI Taxonomy" id="4796"/>
    <lineage>
        <taxon>Eukaryota</taxon>
        <taxon>Sar</taxon>
        <taxon>Stramenopiles</taxon>
        <taxon>Oomycota</taxon>
        <taxon>Peronosporomycetes</taxon>
        <taxon>Peronosporales</taxon>
        <taxon>Peronosporaceae</taxon>
        <taxon>Phytophthora</taxon>
    </lineage>
</organism>
<accession>A0A2P4WZV9</accession>
<dbReference type="OrthoDB" id="125060at2759"/>
<proteinExistence type="predicted"/>
<dbReference type="AlphaFoldDB" id="A0A2P4WZV9"/>
<comment type="caution">
    <text evidence="1">The sequence shown here is derived from an EMBL/GenBank/DDBJ whole genome shotgun (WGS) entry which is preliminary data.</text>
</comment>
<evidence type="ECO:0000313" key="1">
    <source>
        <dbReference type="EMBL" id="POM58836.1"/>
    </source>
</evidence>
<evidence type="ECO:0000313" key="2">
    <source>
        <dbReference type="Proteomes" id="UP000237271"/>
    </source>
</evidence>
<gene>
    <name evidence="1" type="ORF">PHPALM_36460</name>
</gene>